<feature type="domain" description="Ribosomal RNA small subunit methyltransferase E PUA-like" evidence="12">
    <location>
        <begin position="15"/>
        <end position="59"/>
    </location>
</feature>
<evidence type="ECO:0000256" key="7">
    <source>
        <dbReference type="ARBA" id="ARBA00022691"/>
    </source>
</evidence>
<dbReference type="Gene3D" id="2.40.240.20">
    <property type="entry name" value="Hypothetical PUA domain-like, domain 1"/>
    <property type="match status" value="1"/>
</dbReference>
<evidence type="ECO:0000259" key="11">
    <source>
        <dbReference type="Pfam" id="PF04452"/>
    </source>
</evidence>
<evidence type="ECO:0000313" key="14">
    <source>
        <dbReference type="Proteomes" id="UP000823637"/>
    </source>
</evidence>
<evidence type="ECO:0000256" key="2">
    <source>
        <dbReference type="ARBA" id="ARBA00005528"/>
    </source>
</evidence>
<name>A0A9D9EHL9_9BACT</name>
<organism evidence="13 14">
    <name type="scientific">Candidatus Enterocola intestinipullorum</name>
    <dbReference type="NCBI Taxonomy" id="2840783"/>
    <lineage>
        <taxon>Bacteria</taxon>
        <taxon>Pseudomonadati</taxon>
        <taxon>Bacteroidota</taxon>
        <taxon>Bacteroidia</taxon>
        <taxon>Bacteroidales</taxon>
        <taxon>Candidatus Enterocola</taxon>
    </lineage>
</organism>
<comment type="similarity">
    <text evidence="2 10">Belongs to the RNA methyltransferase RsmE family.</text>
</comment>
<evidence type="ECO:0000256" key="8">
    <source>
        <dbReference type="ARBA" id="ARBA00025699"/>
    </source>
</evidence>
<dbReference type="Pfam" id="PF20260">
    <property type="entry name" value="PUA_4"/>
    <property type="match status" value="1"/>
</dbReference>
<dbReference type="InterPro" id="IPR046886">
    <property type="entry name" value="RsmE_MTase_dom"/>
</dbReference>
<comment type="function">
    <text evidence="8 10">Specifically methylates the N3 position of the uracil ring of uridine 1498 (m3U1498) in 16S rRNA. Acts on the fully assembled 30S ribosomal subunit.</text>
</comment>
<accession>A0A9D9EHL9</accession>
<protein>
    <recommendedName>
        <fullName evidence="10">Ribosomal RNA small subunit methyltransferase E</fullName>
        <ecNumber evidence="10">2.1.1.193</ecNumber>
    </recommendedName>
</protein>
<evidence type="ECO:0000256" key="9">
    <source>
        <dbReference type="ARBA" id="ARBA00047944"/>
    </source>
</evidence>
<evidence type="ECO:0000256" key="3">
    <source>
        <dbReference type="ARBA" id="ARBA00022490"/>
    </source>
</evidence>
<dbReference type="NCBIfam" id="TIGR00046">
    <property type="entry name" value="RsmE family RNA methyltransferase"/>
    <property type="match status" value="1"/>
</dbReference>
<dbReference type="InterPro" id="IPR006700">
    <property type="entry name" value="RsmE"/>
</dbReference>
<sequence length="233" mass="26012">MHVFYAPDIKTNPCLDEEESRHAVKVLRLTEGSDVVVFDGKGGIFEATIAQANPKHCLLNSIVERQEEPIRDYTLHIAVAPTKNIDRYEWFVEKAAEIGVDRITPLICDFSERKVIKTERLRKILVSAMKQSLQPQLVRIDEATGFKDFIKECACSKATKLMAHCHEGEKAHIGKAMSGSKNFIVMIGPEGDFSEEEVTLACQNGFMPVTLGQARLRVETAALYCCFAASFSD</sequence>
<dbReference type="PIRSF" id="PIRSF015601">
    <property type="entry name" value="MTase_slr0722"/>
    <property type="match status" value="1"/>
</dbReference>
<dbReference type="SUPFAM" id="SSF88697">
    <property type="entry name" value="PUA domain-like"/>
    <property type="match status" value="1"/>
</dbReference>
<keyword evidence="4 10" id="KW-0698">rRNA processing</keyword>
<dbReference type="Gene3D" id="3.40.1280.10">
    <property type="match status" value="1"/>
</dbReference>
<dbReference type="AlphaFoldDB" id="A0A9D9EHL9"/>
<evidence type="ECO:0000256" key="6">
    <source>
        <dbReference type="ARBA" id="ARBA00022679"/>
    </source>
</evidence>
<dbReference type="InterPro" id="IPR015947">
    <property type="entry name" value="PUA-like_sf"/>
</dbReference>
<dbReference type="GO" id="GO:0070475">
    <property type="term" value="P:rRNA base methylation"/>
    <property type="evidence" value="ECO:0007669"/>
    <property type="project" value="TreeGrafter"/>
</dbReference>
<comment type="caution">
    <text evidence="13">The sequence shown here is derived from an EMBL/GenBank/DDBJ whole genome shotgun (WGS) entry which is preliminary data.</text>
</comment>
<comment type="subcellular location">
    <subcellularLocation>
        <location evidence="1 10">Cytoplasm</location>
    </subcellularLocation>
</comment>
<dbReference type="GO" id="GO:0070042">
    <property type="term" value="F:rRNA (uridine-N3-)-methyltransferase activity"/>
    <property type="evidence" value="ECO:0007669"/>
    <property type="project" value="TreeGrafter"/>
</dbReference>
<dbReference type="GO" id="GO:0005737">
    <property type="term" value="C:cytoplasm"/>
    <property type="evidence" value="ECO:0007669"/>
    <property type="project" value="UniProtKB-SubCell"/>
</dbReference>
<dbReference type="InterPro" id="IPR046887">
    <property type="entry name" value="RsmE_PUA-like"/>
</dbReference>
<dbReference type="PANTHER" id="PTHR30027:SF3">
    <property type="entry name" value="16S RRNA (URACIL(1498)-N(3))-METHYLTRANSFERASE"/>
    <property type="match status" value="1"/>
</dbReference>
<dbReference type="InterPro" id="IPR029028">
    <property type="entry name" value="Alpha/beta_knot_MTases"/>
</dbReference>
<dbReference type="PANTHER" id="PTHR30027">
    <property type="entry name" value="RIBOSOMAL RNA SMALL SUBUNIT METHYLTRANSFERASE E"/>
    <property type="match status" value="1"/>
</dbReference>
<keyword evidence="7 10" id="KW-0949">S-adenosyl-L-methionine</keyword>
<evidence type="ECO:0000256" key="4">
    <source>
        <dbReference type="ARBA" id="ARBA00022552"/>
    </source>
</evidence>
<dbReference type="CDD" id="cd18084">
    <property type="entry name" value="RsmE-like"/>
    <property type="match status" value="1"/>
</dbReference>
<evidence type="ECO:0000256" key="1">
    <source>
        <dbReference type="ARBA" id="ARBA00004496"/>
    </source>
</evidence>
<reference evidence="13" key="2">
    <citation type="journal article" date="2021" name="PeerJ">
        <title>Extensive microbial diversity within the chicken gut microbiome revealed by metagenomics and culture.</title>
        <authorList>
            <person name="Gilroy R."/>
            <person name="Ravi A."/>
            <person name="Getino M."/>
            <person name="Pursley I."/>
            <person name="Horton D.L."/>
            <person name="Alikhan N.F."/>
            <person name="Baker D."/>
            <person name="Gharbi K."/>
            <person name="Hall N."/>
            <person name="Watson M."/>
            <person name="Adriaenssens E.M."/>
            <person name="Foster-Nyarko E."/>
            <person name="Jarju S."/>
            <person name="Secka A."/>
            <person name="Antonio M."/>
            <person name="Oren A."/>
            <person name="Chaudhuri R.R."/>
            <person name="La Ragione R."/>
            <person name="Hildebrand F."/>
            <person name="Pallen M.J."/>
        </authorList>
    </citation>
    <scope>NUCLEOTIDE SEQUENCE</scope>
    <source>
        <strain evidence="13">D3-1215</strain>
    </source>
</reference>
<evidence type="ECO:0000259" key="12">
    <source>
        <dbReference type="Pfam" id="PF20260"/>
    </source>
</evidence>
<reference evidence="13" key="1">
    <citation type="submission" date="2020-10" db="EMBL/GenBank/DDBJ databases">
        <authorList>
            <person name="Gilroy R."/>
        </authorList>
    </citation>
    <scope>NUCLEOTIDE SEQUENCE</scope>
    <source>
        <strain evidence="13">D3-1215</strain>
    </source>
</reference>
<dbReference type="NCBIfam" id="NF008702">
    <property type="entry name" value="PRK11713.6-1"/>
    <property type="match status" value="1"/>
</dbReference>
<keyword evidence="6 10" id="KW-0808">Transferase</keyword>
<evidence type="ECO:0000256" key="10">
    <source>
        <dbReference type="PIRNR" id="PIRNR015601"/>
    </source>
</evidence>
<evidence type="ECO:0000313" key="13">
    <source>
        <dbReference type="EMBL" id="MBO8447427.1"/>
    </source>
</evidence>
<comment type="catalytic activity">
    <reaction evidence="9 10">
        <text>uridine(1498) in 16S rRNA + S-adenosyl-L-methionine = N(3)-methyluridine(1498) in 16S rRNA + S-adenosyl-L-homocysteine + H(+)</text>
        <dbReference type="Rhea" id="RHEA:42920"/>
        <dbReference type="Rhea" id="RHEA-COMP:10283"/>
        <dbReference type="Rhea" id="RHEA-COMP:10284"/>
        <dbReference type="ChEBI" id="CHEBI:15378"/>
        <dbReference type="ChEBI" id="CHEBI:57856"/>
        <dbReference type="ChEBI" id="CHEBI:59789"/>
        <dbReference type="ChEBI" id="CHEBI:65315"/>
        <dbReference type="ChEBI" id="CHEBI:74502"/>
        <dbReference type="EC" id="2.1.1.193"/>
    </reaction>
</comment>
<dbReference type="EMBL" id="JADIMR010000100">
    <property type="protein sequence ID" value="MBO8447427.1"/>
    <property type="molecule type" value="Genomic_DNA"/>
</dbReference>
<proteinExistence type="inferred from homology"/>
<dbReference type="EC" id="2.1.1.193" evidence="10"/>
<keyword evidence="3 10" id="KW-0963">Cytoplasm</keyword>
<evidence type="ECO:0000256" key="5">
    <source>
        <dbReference type="ARBA" id="ARBA00022603"/>
    </source>
</evidence>
<keyword evidence="5 10" id="KW-0489">Methyltransferase</keyword>
<dbReference type="SUPFAM" id="SSF75217">
    <property type="entry name" value="alpha/beta knot"/>
    <property type="match status" value="1"/>
</dbReference>
<feature type="domain" description="Ribosomal RNA small subunit methyltransferase E methyltransferase" evidence="11">
    <location>
        <begin position="74"/>
        <end position="228"/>
    </location>
</feature>
<dbReference type="Proteomes" id="UP000823637">
    <property type="component" value="Unassembled WGS sequence"/>
</dbReference>
<dbReference type="InterPro" id="IPR029026">
    <property type="entry name" value="tRNA_m1G_MTases_N"/>
</dbReference>
<dbReference type="Pfam" id="PF04452">
    <property type="entry name" value="Methyltrans_RNA"/>
    <property type="match status" value="1"/>
</dbReference>
<gene>
    <name evidence="13" type="ORF">IAC32_06760</name>
</gene>